<dbReference type="InterPro" id="IPR050707">
    <property type="entry name" value="HTH_MetabolicPath_Reg"/>
</dbReference>
<dbReference type="PANTHER" id="PTHR30136">
    <property type="entry name" value="HELIX-TURN-HELIX TRANSCRIPTIONAL REGULATOR, ICLR FAMILY"/>
    <property type="match status" value="1"/>
</dbReference>
<dbReference type="GO" id="GO:0045892">
    <property type="term" value="P:negative regulation of DNA-templated transcription"/>
    <property type="evidence" value="ECO:0007669"/>
    <property type="project" value="TreeGrafter"/>
</dbReference>
<evidence type="ECO:0000313" key="8">
    <source>
        <dbReference type="Proteomes" id="UP000291101"/>
    </source>
</evidence>
<evidence type="ECO:0000256" key="3">
    <source>
        <dbReference type="ARBA" id="ARBA00023163"/>
    </source>
</evidence>
<accession>A0A4Q2T867</accession>
<dbReference type="AlphaFoldDB" id="A0A4Q2T867"/>
<evidence type="ECO:0000259" key="5">
    <source>
        <dbReference type="PROSITE" id="PS51077"/>
    </source>
</evidence>
<name>A0A4Q2T867_9ACTN</name>
<reference evidence="7 8" key="1">
    <citation type="submission" date="2019-01" db="EMBL/GenBank/DDBJ databases">
        <title>Novel species of Nocardioides.</title>
        <authorList>
            <person name="Liu Q."/>
            <person name="X Y.-H."/>
        </authorList>
    </citation>
    <scope>NUCLEOTIDE SEQUENCE [LARGE SCALE GENOMIC DNA]</scope>
    <source>
        <strain evidence="7 8">HLT2-9</strain>
    </source>
</reference>
<dbReference type="InterPro" id="IPR005471">
    <property type="entry name" value="Tscrpt_reg_IclR_N"/>
</dbReference>
<comment type="caution">
    <text evidence="7">The sequence shown here is derived from an EMBL/GenBank/DDBJ whole genome shotgun (WGS) entry which is preliminary data.</text>
</comment>
<feature type="domain" description="HTH iclR-type" evidence="5">
    <location>
        <begin position="24"/>
        <end position="85"/>
    </location>
</feature>
<dbReference type="GO" id="GO:0003677">
    <property type="term" value="F:DNA binding"/>
    <property type="evidence" value="ECO:0007669"/>
    <property type="project" value="UniProtKB-KW"/>
</dbReference>
<dbReference type="InterPro" id="IPR029016">
    <property type="entry name" value="GAF-like_dom_sf"/>
</dbReference>
<keyword evidence="1" id="KW-0805">Transcription regulation</keyword>
<sequence>MMEPVGTPPAQTKELSVSEAATGTRALDRATDLVATVVHADEPMSFADLQDASGLAKSTTSRLLTALERSGLVERDPAGSYVAGRLFWLYAARHDPWEELVRLARPVMERTGAGTGETVHLSVTRGERVVQVAQVDSTYLLGTRDWTEVDVPVHCSALGKVFLAWHALDIPAGELERPTPATIADPAELRRDGVRSRDRGWALTCDELEIGLTGIAVPVFGIHGDVVASLGVSGPTPRLEGRLDELGHHLLDQSTALSTLLRGPAHTDPARRTARTQEVVA</sequence>
<feature type="region of interest" description="Disordered" evidence="4">
    <location>
        <begin position="262"/>
        <end position="281"/>
    </location>
</feature>
<dbReference type="PANTHER" id="PTHR30136:SF24">
    <property type="entry name" value="HTH-TYPE TRANSCRIPTIONAL REPRESSOR ALLR"/>
    <property type="match status" value="1"/>
</dbReference>
<dbReference type="InterPro" id="IPR014757">
    <property type="entry name" value="Tscrpt_reg_IclR_C"/>
</dbReference>
<protein>
    <submittedName>
        <fullName evidence="7">IclR family transcriptional regulator</fullName>
    </submittedName>
</protein>
<dbReference type="SUPFAM" id="SSF46785">
    <property type="entry name" value="Winged helix' DNA-binding domain"/>
    <property type="match status" value="1"/>
</dbReference>
<dbReference type="PROSITE" id="PS51078">
    <property type="entry name" value="ICLR_ED"/>
    <property type="match status" value="1"/>
</dbReference>
<dbReference type="GO" id="GO:0003700">
    <property type="term" value="F:DNA-binding transcription factor activity"/>
    <property type="evidence" value="ECO:0007669"/>
    <property type="project" value="TreeGrafter"/>
</dbReference>
<dbReference type="InterPro" id="IPR036390">
    <property type="entry name" value="WH_DNA-bd_sf"/>
</dbReference>
<dbReference type="OrthoDB" id="7274111at2"/>
<proteinExistence type="predicted"/>
<dbReference type="Gene3D" id="3.30.450.40">
    <property type="match status" value="1"/>
</dbReference>
<dbReference type="InterPro" id="IPR036388">
    <property type="entry name" value="WH-like_DNA-bd_sf"/>
</dbReference>
<evidence type="ECO:0000256" key="4">
    <source>
        <dbReference type="SAM" id="MobiDB-lite"/>
    </source>
</evidence>
<dbReference type="Proteomes" id="UP000291101">
    <property type="component" value="Unassembled WGS sequence"/>
</dbReference>
<evidence type="ECO:0000256" key="1">
    <source>
        <dbReference type="ARBA" id="ARBA00023015"/>
    </source>
</evidence>
<evidence type="ECO:0000313" key="7">
    <source>
        <dbReference type="EMBL" id="RYC14141.1"/>
    </source>
</evidence>
<keyword evidence="8" id="KW-1185">Reference proteome</keyword>
<gene>
    <name evidence="7" type="ORF">EUA94_02110</name>
</gene>
<dbReference type="Gene3D" id="1.10.10.10">
    <property type="entry name" value="Winged helix-like DNA-binding domain superfamily/Winged helix DNA-binding domain"/>
    <property type="match status" value="1"/>
</dbReference>
<keyword evidence="2" id="KW-0238">DNA-binding</keyword>
<keyword evidence="3" id="KW-0804">Transcription</keyword>
<evidence type="ECO:0000259" key="6">
    <source>
        <dbReference type="PROSITE" id="PS51078"/>
    </source>
</evidence>
<dbReference type="SMART" id="SM00346">
    <property type="entry name" value="HTH_ICLR"/>
    <property type="match status" value="1"/>
</dbReference>
<evidence type="ECO:0000256" key="2">
    <source>
        <dbReference type="ARBA" id="ARBA00023125"/>
    </source>
</evidence>
<dbReference type="Pfam" id="PF01614">
    <property type="entry name" value="IclR_C"/>
    <property type="match status" value="1"/>
</dbReference>
<dbReference type="PROSITE" id="PS51077">
    <property type="entry name" value="HTH_ICLR"/>
    <property type="match status" value="1"/>
</dbReference>
<dbReference type="EMBL" id="SDWV01000002">
    <property type="protein sequence ID" value="RYC14141.1"/>
    <property type="molecule type" value="Genomic_DNA"/>
</dbReference>
<dbReference type="SUPFAM" id="SSF55781">
    <property type="entry name" value="GAF domain-like"/>
    <property type="match status" value="1"/>
</dbReference>
<dbReference type="Pfam" id="PF09339">
    <property type="entry name" value="HTH_IclR"/>
    <property type="match status" value="1"/>
</dbReference>
<feature type="domain" description="IclR-ED" evidence="6">
    <location>
        <begin position="85"/>
        <end position="263"/>
    </location>
</feature>
<feature type="compositionally biased region" description="Polar residues" evidence="4">
    <location>
        <begin position="9"/>
        <end position="21"/>
    </location>
</feature>
<organism evidence="7 8">
    <name type="scientific">Nocardioides zhouii</name>
    <dbReference type="NCBI Taxonomy" id="1168729"/>
    <lineage>
        <taxon>Bacteria</taxon>
        <taxon>Bacillati</taxon>
        <taxon>Actinomycetota</taxon>
        <taxon>Actinomycetes</taxon>
        <taxon>Propionibacteriales</taxon>
        <taxon>Nocardioidaceae</taxon>
        <taxon>Nocardioides</taxon>
    </lineage>
</organism>
<feature type="region of interest" description="Disordered" evidence="4">
    <location>
        <begin position="1"/>
        <end position="22"/>
    </location>
</feature>